<evidence type="ECO:0000259" key="1">
    <source>
        <dbReference type="Pfam" id="PF09851"/>
    </source>
</evidence>
<protein>
    <recommendedName>
        <fullName evidence="5">SHOCT domain-containing protein</fullName>
    </recommendedName>
</protein>
<feature type="domain" description="DUF4429" evidence="2">
    <location>
        <begin position="14"/>
        <end position="107"/>
    </location>
</feature>
<dbReference type="Pfam" id="PF14472">
    <property type="entry name" value="DUF4429"/>
    <property type="match status" value="2"/>
</dbReference>
<name>A0ABS5AMC2_9PSEU</name>
<organism evidence="3 4">
    <name type="scientific">Crossiella equi</name>
    <dbReference type="NCBI Taxonomy" id="130796"/>
    <lineage>
        <taxon>Bacteria</taxon>
        <taxon>Bacillati</taxon>
        <taxon>Actinomycetota</taxon>
        <taxon>Actinomycetes</taxon>
        <taxon>Pseudonocardiales</taxon>
        <taxon>Pseudonocardiaceae</taxon>
        <taxon>Crossiella</taxon>
    </lineage>
</organism>
<gene>
    <name evidence="3" type="ORF">JOF53_006226</name>
</gene>
<proteinExistence type="predicted"/>
<feature type="domain" description="SHOCT" evidence="1">
    <location>
        <begin position="256"/>
        <end position="283"/>
    </location>
</feature>
<keyword evidence="4" id="KW-1185">Reference proteome</keyword>
<dbReference type="InterPro" id="IPR018649">
    <property type="entry name" value="SHOCT"/>
</dbReference>
<dbReference type="Pfam" id="PF09851">
    <property type="entry name" value="SHOCT"/>
    <property type="match status" value="1"/>
</dbReference>
<accession>A0ABS5AMC2</accession>
<sequence>MSYALELAGDNATWFFDQGHVRIVYKTGMLANTLLKKLGERTVPDTALAGVVLVQDTRNPVLSLRLRPGACPLLEAARGQLPDRGDPYRLVVPAAKRDLAEHYAAHLRDRVGLNPDADRAAPDFLLSAPPPPSRVKSWQGEASFDGAVLTFSPDRETARKAKVTAGPQHVPVGDILGVEWATPAGGSGHFRVRTTGSPSFTLEPDVDPHAIVFGFGPGTTADSLSFTATVLAALPPRTGEPAAGGSLAATTDEVVAAIRKLGELRELGLLTEEEFSAKKAELLSRL</sequence>
<dbReference type="EMBL" id="JAGIOO010000001">
    <property type="protein sequence ID" value="MBP2477354.1"/>
    <property type="molecule type" value="Genomic_DNA"/>
</dbReference>
<comment type="caution">
    <text evidence="3">The sequence shown here is derived from an EMBL/GenBank/DDBJ whole genome shotgun (WGS) entry which is preliminary data.</text>
</comment>
<reference evidence="3 4" key="1">
    <citation type="submission" date="2021-03" db="EMBL/GenBank/DDBJ databases">
        <title>Sequencing the genomes of 1000 actinobacteria strains.</title>
        <authorList>
            <person name="Klenk H.-P."/>
        </authorList>
    </citation>
    <scope>NUCLEOTIDE SEQUENCE [LARGE SCALE GENOMIC DNA]</scope>
    <source>
        <strain evidence="3 4">DSM 44580</strain>
    </source>
</reference>
<evidence type="ECO:0000259" key="2">
    <source>
        <dbReference type="Pfam" id="PF14472"/>
    </source>
</evidence>
<feature type="domain" description="DUF4429" evidence="2">
    <location>
        <begin position="142"/>
        <end position="230"/>
    </location>
</feature>
<evidence type="ECO:0008006" key="5">
    <source>
        <dbReference type="Google" id="ProtNLM"/>
    </source>
</evidence>
<evidence type="ECO:0000313" key="4">
    <source>
        <dbReference type="Proteomes" id="UP001519363"/>
    </source>
</evidence>
<evidence type="ECO:0000313" key="3">
    <source>
        <dbReference type="EMBL" id="MBP2477354.1"/>
    </source>
</evidence>
<dbReference type="Proteomes" id="UP001519363">
    <property type="component" value="Unassembled WGS sequence"/>
</dbReference>
<dbReference type="RefSeq" id="WP_158103633.1">
    <property type="nucleotide sequence ID" value="NZ_JAGIOO010000001.1"/>
</dbReference>
<dbReference type="InterPro" id="IPR027860">
    <property type="entry name" value="DUF4429"/>
</dbReference>